<sequence>MRESIEARLKEVEDKETDFQLFQAEVFKDLELKKVELSLIRADVIVRQEKLIEGLFGKIEMERKQFETTRKQIDEMFVDIYLKEKQVNLIKIQNDSRATELNKREQNLERCTKEIELREVVLASRKEKLIAKENLLNAREKILDLKKELDLKKVELDSVKKSEGHCSSKLDSPNPTPSADQRKKARKRLLDLAEESLEISDTDCNSPSKRSCHVKRSSNGVSAGGNSAHSNSDSASGNTSGSDDMDENHGGPLPSSRAPVNNAEHILVNEVSESDPYSKDDSVSNAIDCSKALINDFGKRRSKGCFSHGQIWACYDSGSKCRMPRLYVRIVKALGDNDYSFRLRTTLLLPPKNPYWLDLWEYENREPWKKAGLPVGCGNFVPAVTRIKYPSEFSHQMCNRNYYSKNCSIYPMKGEIWALYKDSTIVTLASNQVNHKNCKYEIVEVLSEVKSYWSTSVAYLDKIVGFVSLFQRRSQNEDDSFVINRSEFFRFSHKVPSFKMTGNNRIQGVPEGSFEKALPDDL</sequence>
<feature type="region of interest" description="Disordered" evidence="2">
    <location>
        <begin position="200"/>
        <end position="260"/>
    </location>
</feature>
<feature type="coiled-coil region" evidence="1">
    <location>
        <begin position="128"/>
        <end position="155"/>
    </location>
</feature>
<reference evidence="4 5" key="1">
    <citation type="submission" date="2024-11" db="EMBL/GenBank/DDBJ databases">
        <title>A near-complete genome assembly of Cinchona calisaya.</title>
        <authorList>
            <person name="Lian D.C."/>
            <person name="Zhao X.W."/>
            <person name="Wei L."/>
        </authorList>
    </citation>
    <scope>NUCLEOTIDE SEQUENCE [LARGE SCALE GENOMIC DNA]</scope>
    <source>
        <tissue evidence="4">Nenye</tissue>
    </source>
</reference>
<evidence type="ECO:0000256" key="1">
    <source>
        <dbReference type="SAM" id="Coils"/>
    </source>
</evidence>
<evidence type="ECO:0000259" key="3">
    <source>
        <dbReference type="Pfam" id="PF11926"/>
    </source>
</evidence>
<dbReference type="Proteomes" id="UP001630127">
    <property type="component" value="Unassembled WGS sequence"/>
</dbReference>
<comment type="caution">
    <text evidence="4">The sequence shown here is derived from an EMBL/GenBank/DDBJ whole genome shotgun (WGS) entry which is preliminary data.</text>
</comment>
<name>A0ABD2YPN0_9GENT</name>
<proteinExistence type="predicted"/>
<feature type="domain" description="DUF3444" evidence="3">
    <location>
        <begin position="285"/>
        <end position="503"/>
    </location>
</feature>
<feature type="compositionally biased region" description="Low complexity" evidence="2">
    <location>
        <begin position="217"/>
        <end position="238"/>
    </location>
</feature>
<organism evidence="4 5">
    <name type="scientific">Cinchona calisaya</name>
    <dbReference type="NCBI Taxonomy" id="153742"/>
    <lineage>
        <taxon>Eukaryota</taxon>
        <taxon>Viridiplantae</taxon>
        <taxon>Streptophyta</taxon>
        <taxon>Embryophyta</taxon>
        <taxon>Tracheophyta</taxon>
        <taxon>Spermatophyta</taxon>
        <taxon>Magnoliopsida</taxon>
        <taxon>eudicotyledons</taxon>
        <taxon>Gunneridae</taxon>
        <taxon>Pentapetalae</taxon>
        <taxon>asterids</taxon>
        <taxon>lamiids</taxon>
        <taxon>Gentianales</taxon>
        <taxon>Rubiaceae</taxon>
        <taxon>Cinchonoideae</taxon>
        <taxon>Cinchoneae</taxon>
        <taxon>Cinchona</taxon>
    </lineage>
</organism>
<dbReference type="AlphaFoldDB" id="A0ABD2YPN0"/>
<protein>
    <recommendedName>
        <fullName evidence="3">DUF3444 domain-containing protein</fullName>
    </recommendedName>
</protein>
<dbReference type="Pfam" id="PF11926">
    <property type="entry name" value="DUF3444"/>
    <property type="match status" value="1"/>
</dbReference>
<feature type="region of interest" description="Disordered" evidence="2">
    <location>
        <begin position="162"/>
        <end position="187"/>
    </location>
</feature>
<dbReference type="InterPro" id="IPR024593">
    <property type="entry name" value="DUF3444"/>
</dbReference>
<evidence type="ECO:0000313" key="5">
    <source>
        <dbReference type="Proteomes" id="UP001630127"/>
    </source>
</evidence>
<keyword evidence="1" id="KW-0175">Coiled coil</keyword>
<feature type="compositionally biased region" description="Polar residues" evidence="2">
    <location>
        <begin position="169"/>
        <end position="179"/>
    </location>
</feature>
<accession>A0ABD2YPN0</accession>
<dbReference type="PANTHER" id="PTHR45089">
    <property type="entry name" value="DNAJ HEAT SHOCK AMINO-TERMINAL DOMAIN PROTEIN-RELATED"/>
    <property type="match status" value="1"/>
</dbReference>
<keyword evidence="5" id="KW-1185">Reference proteome</keyword>
<evidence type="ECO:0000313" key="4">
    <source>
        <dbReference type="EMBL" id="KAL3507925.1"/>
    </source>
</evidence>
<gene>
    <name evidence="4" type="ORF">ACH5RR_033307</name>
</gene>
<dbReference type="PANTHER" id="PTHR45089:SF15">
    <property type="entry name" value="DUF3444 DOMAIN-CONTAINING PROTEIN"/>
    <property type="match status" value="1"/>
</dbReference>
<evidence type="ECO:0000256" key="2">
    <source>
        <dbReference type="SAM" id="MobiDB-lite"/>
    </source>
</evidence>
<dbReference type="EMBL" id="JBJUIK010000013">
    <property type="protein sequence ID" value="KAL3507925.1"/>
    <property type="molecule type" value="Genomic_DNA"/>
</dbReference>